<dbReference type="InterPro" id="IPR048328">
    <property type="entry name" value="Dyp_perox_C"/>
</dbReference>
<feature type="region of interest" description="Disordered" evidence="14">
    <location>
        <begin position="105"/>
        <end position="125"/>
    </location>
</feature>
<keyword evidence="4 13" id="KW-0479">Metal-binding</keyword>
<evidence type="ECO:0000256" key="13">
    <source>
        <dbReference type="RuleBase" id="RU365017"/>
    </source>
</evidence>
<evidence type="ECO:0000256" key="10">
    <source>
        <dbReference type="ARBA" id="ARBA00033771"/>
    </source>
</evidence>
<dbReference type="InterPro" id="IPR011008">
    <property type="entry name" value="Dimeric_a/b-barrel"/>
</dbReference>
<dbReference type="PANTHER" id="PTHR30521">
    <property type="entry name" value="DEFERROCHELATASE/PEROXIDASE"/>
    <property type="match status" value="1"/>
</dbReference>
<dbReference type="GO" id="GO:0004601">
    <property type="term" value="F:peroxidase activity"/>
    <property type="evidence" value="ECO:0007669"/>
    <property type="project" value="UniProtKB-KW"/>
</dbReference>
<evidence type="ECO:0000313" key="17">
    <source>
        <dbReference type="EMBL" id="RYV52019.1"/>
    </source>
</evidence>
<dbReference type="SUPFAM" id="SSF54909">
    <property type="entry name" value="Dimeric alpha+beta barrel"/>
    <property type="match status" value="1"/>
</dbReference>
<evidence type="ECO:0000256" key="7">
    <source>
        <dbReference type="ARBA" id="ARBA00023004"/>
    </source>
</evidence>
<dbReference type="AlphaFoldDB" id="A0A4Q5N1Q2"/>
<dbReference type="PANTHER" id="PTHR30521:SF4">
    <property type="entry name" value="DEFERROCHELATASE"/>
    <property type="match status" value="1"/>
</dbReference>
<evidence type="ECO:0000256" key="8">
    <source>
        <dbReference type="ARBA" id="ARBA00023239"/>
    </source>
</evidence>
<evidence type="ECO:0000313" key="18">
    <source>
        <dbReference type="Proteomes" id="UP000293764"/>
    </source>
</evidence>
<feature type="domain" description="Dyp-type peroxidase N-terminal" evidence="15">
    <location>
        <begin position="61"/>
        <end position="221"/>
    </location>
</feature>
<evidence type="ECO:0000259" key="16">
    <source>
        <dbReference type="Pfam" id="PF20628"/>
    </source>
</evidence>
<dbReference type="GO" id="GO:0020037">
    <property type="term" value="F:heme binding"/>
    <property type="evidence" value="ECO:0007669"/>
    <property type="project" value="InterPro"/>
</dbReference>
<dbReference type="EC" id="1.11.1.-" evidence="13"/>
<name>A0A4Q5N1Q2_9MICO</name>
<dbReference type="InterPro" id="IPR006311">
    <property type="entry name" value="TAT_signal"/>
</dbReference>
<dbReference type="InterPro" id="IPR048327">
    <property type="entry name" value="Dyp_perox_N"/>
</dbReference>
<comment type="similarity">
    <text evidence="9 13">Belongs to the DyP-type peroxidase family.</text>
</comment>
<evidence type="ECO:0000256" key="5">
    <source>
        <dbReference type="ARBA" id="ARBA00022729"/>
    </source>
</evidence>
<dbReference type="NCBIfam" id="TIGR01413">
    <property type="entry name" value="Dyp_perox_fam"/>
    <property type="match status" value="1"/>
</dbReference>
<keyword evidence="18" id="KW-1185">Reference proteome</keyword>
<dbReference type="GO" id="GO:0033212">
    <property type="term" value="P:iron import into cell"/>
    <property type="evidence" value="ECO:0007669"/>
    <property type="project" value="InterPro"/>
</dbReference>
<comment type="caution">
    <text evidence="17">The sequence shown here is derived from an EMBL/GenBank/DDBJ whole genome shotgun (WGS) entry which is preliminary data.</text>
</comment>
<evidence type="ECO:0000256" key="4">
    <source>
        <dbReference type="ARBA" id="ARBA00022723"/>
    </source>
</evidence>
<proteinExistence type="inferred from homology"/>
<evidence type="ECO:0000256" key="11">
    <source>
        <dbReference type="ARBA" id="ARBA00033775"/>
    </source>
</evidence>
<dbReference type="InterPro" id="IPR006314">
    <property type="entry name" value="Dyp_peroxidase"/>
</dbReference>
<dbReference type="GO" id="GO:0030313">
    <property type="term" value="C:cell envelope"/>
    <property type="evidence" value="ECO:0007669"/>
    <property type="project" value="UniProtKB-SubCell"/>
</dbReference>
<organism evidence="17 18">
    <name type="scientific">Pengzhenrongella frigida</name>
    <dbReference type="NCBI Taxonomy" id="1259133"/>
    <lineage>
        <taxon>Bacteria</taxon>
        <taxon>Bacillati</taxon>
        <taxon>Actinomycetota</taxon>
        <taxon>Actinomycetes</taxon>
        <taxon>Micrococcales</taxon>
        <taxon>Pengzhenrongella</taxon>
    </lineage>
</organism>
<dbReference type="NCBIfam" id="TIGR01412">
    <property type="entry name" value="tat_substr_1"/>
    <property type="match status" value="1"/>
</dbReference>
<dbReference type="RefSeq" id="WP_130101664.1">
    <property type="nucleotide sequence ID" value="NZ_SDWW01000009.1"/>
</dbReference>
<reference evidence="17 18" key="1">
    <citation type="submission" date="2019-01" db="EMBL/GenBank/DDBJ databases">
        <title>Novel species of Cellulomonas.</title>
        <authorList>
            <person name="Liu Q."/>
            <person name="Xin Y.-H."/>
        </authorList>
    </citation>
    <scope>NUCLEOTIDE SEQUENCE [LARGE SCALE GENOMIC DNA]</scope>
    <source>
        <strain evidence="17 18">HLT2-17</strain>
    </source>
</reference>
<keyword evidence="2 13" id="KW-0575">Peroxidase</keyword>
<keyword evidence="6 13" id="KW-0560">Oxidoreductase</keyword>
<comment type="cofactor">
    <cofactor evidence="13">
        <name>heme b</name>
        <dbReference type="ChEBI" id="CHEBI:60344"/>
    </cofactor>
    <text evidence="13">Binds 1 heme b (iron(II)-protoporphyrin IX) group non-covalently per subunit.</text>
</comment>
<evidence type="ECO:0000259" key="15">
    <source>
        <dbReference type="Pfam" id="PF04261"/>
    </source>
</evidence>
<dbReference type="OrthoDB" id="9781066at2"/>
<dbReference type="EMBL" id="SDWW01000009">
    <property type="protein sequence ID" value="RYV52019.1"/>
    <property type="molecule type" value="Genomic_DNA"/>
</dbReference>
<dbReference type="GO" id="GO:0046872">
    <property type="term" value="F:metal ion binding"/>
    <property type="evidence" value="ECO:0007669"/>
    <property type="project" value="UniProtKB-KW"/>
</dbReference>
<dbReference type="InterPro" id="IPR006313">
    <property type="entry name" value="EfeB/EfeN"/>
</dbReference>
<evidence type="ECO:0000256" key="1">
    <source>
        <dbReference type="ARBA" id="ARBA00004196"/>
    </source>
</evidence>
<dbReference type="GO" id="GO:0004325">
    <property type="term" value="F:ferrochelatase activity"/>
    <property type="evidence" value="ECO:0007669"/>
    <property type="project" value="UniProtKB-EC"/>
</dbReference>
<keyword evidence="7 13" id="KW-0408">Iron</keyword>
<evidence type="ECO:0000256" key="12">
    <source>
        <dbReference type="ARBA" id="ARBA00048856"/>
    </source>
</evidence>
<gene>
    <name evidence="17" type="primary">efeB</name>
    <name evidence="17" type="ORF">EUA98_05475</name>
</gene>
<dbReference type="Pfam" id="PF04261">
    <property type="entry name" value="Dyp_perox_N"/>
    <property type="match status" value="1"/>
</dbReference>
<keyword evidence="5" id="KW-0732">Signal</keyword>
<dbReference type="PROSITE" id="PS51404">
    <property type="entry name" value="DYP_PEROXIDASE"/>
    <property type="match status" value="1"/>
</dbReference>
<sequence>MVEQDDARPGVSRRAILGWAGAAAAVGIAGAGGVAAGRASSPATGAPTGASRVYPFTGAHQAGIVTPAQDRLHFATWDLTTTSRDDVIDLLRRWTTAAARLTQGLPAGEFDPGAGPYDSPPDDTGEAADLAASGLTLTFGFGGSLFSTADGTDRFGLAARRPAALADLPHFPGDQLEAARTGGDLAVQACADDPQVAVHAIRNLSRLAFGTAAIRWSQLGYGRTSSTSTAQRTPRNLFGFKDGTANLMAEEPEQAEEHLWVAADDDAAGGASGGGDTAWMTGGSYLVARRIRMTVETWDRSSLREQEQIVGRTKGEGAPLSGGTEHTDPDFAAGGRGGEPLIPIDSHVRLAHPSSNGGARMLRRGYNYTDGSDGLGRLDAGLFFLAYVRDPRTQYTPMQTALARDDAMSEYLRHTGSGLWAVPPGVPEGATMGTPDGAFVGQGLFT</sequence>
<comment type="catalytic activity">
    <reaction evidence="12">
        <text>heme b + 2 H(+) = protoporphyrin IX + Fe(2+)</text>
        <dbReference type="Rhea" id="RHEA:22584"/>
        <dbReference type="ChEBI" id="CHEBI:15378"/>
        <dbReference type="ChEBI" id="CHEBI:29033"/>
        <dbReference type="ChEBI" id="CHEBI:57306"/>
        <dbReference type="ChEBI" id="CHEBI:60344"/>
        <dbReference type="EC" id="4.98.1.1"/>
    </reaction>
    <physiologicalReaction direction="left-to-right" evidence="12">
        <dbReference type="Rhea" id="RHEA:22585"/>
    </physiologicalReaction>
</comment>
<accession>A0A4Q5N1Q2</accession>
<feature type="domain" description="Dyp-type peroxidase C-terminal" evidence="16">
    <location>
        <begin position="233"/>
        <end position="426"/>
    </location>
</feature>
<dbReference type="GO" id="GO:0005829">
    <property type="term" value="C:cytosol"/>
    <property type="evidence" value="ECO:0007669"/>
    <property type="project" value="TreeGrafter"/>
</dbReference>
<evidence type="ECO:0000256" key="14">
    <source>
        <dbReference type="SAM" id="MobiDB-lite"/>
    </source>
</evidence>
<evidence type="ECO:0000256" key="6">
    <source>
        <dbReference type="ARBA" id="ARBA00023002"/>
    </source>
</evidence>
<keyword evidence="3 13" id="KW-0349">Heme</keyword>
<dbReference type="Pfam" id="PF20628">
    <property type="entry name" value="Dyp_perox_C"/>
    <property type="match status" value="1"/>
</dbReference>
<dbReference type="PROSITE" id="PS51318">
    <property type="entry name" value="TAT"/>
    <property type="match status" value="1"/>
</dbReference>
<evidence type="ECO:0000256" key="3">
    <source>
        <dbReference type="ARBA" id="ARBA00022617"/>
    </source>
</evidence>
<evidence type="ECO:0000256" key="2">
    <source>
        <dbReference type="ARBA" id="ARBA00022559"/>
    </source>
</evidence>
<keyword evidence="8" id="KW-0456">Lyase</keyword>
<dbReference type="Proteomes" id="UP000293764">
    <property type="component" value="Unassembled WGS sequence"/>
</dbReference>
<evidence type="ECO:0000256" key="9">
    <source>
        <dbReference type="ARBA" id="ARBA00025737"/>
    </source>
</evidence>
<comment type="function">
    <text evidence="13">Involved in the recovery of exogenous heme iron. Extracts iron from heme while preserving the protoporphyrin ring intact.</text>
</comment>
<comment type="subcellular location">
    <subcellularLocation>
        <location evidence="1">Cell envelope</location>
    </subcellularLocation>
</comment>
<protein>
    <recommendedName>
        <fullName evidence="10 13">Deferrochelatase</fullName>
        <ecNumber evidence="13">1.11.1.-</ecNumber>
    </recommendedName>
    <alternativeName>
        <fullName evidence="11 13">Peroxidase EfeB</fullName>
    </alternativeName>
</protein>